<dbReference type="InterPro" id="IPR016177">
    <property type="entry name" value="DNA-bd_dom_sf"/>
</dbReference>
<feature type="domain" description="PWWP" evidence="3">
    <location>
        <begin position="1079"/>
        <end position="1141"/>
    </location>
</feature>
<dbReference type="Proteomes" id="UP000494163">
    <property type="component" value="Chromosome 3R"/>
</dbReference>
<feature type="compositionally biased region" description="Polar residues" evidence="2">
    <location>
        <begin position="850"/>
        <end position="867"/>
    </location>
</feature>
<feature type="compositionally biased region" description="Low complexity" evidence="2">
    <location>
        <begin position="8"/>
        <end position="28"/>
    </location>
</feature>
<feature type="domain" description="MBD" evidence="4">
    <location>
        <begin position="191"/>
        <end position="261"/>
    </location>
</feature>
<dbReference type="FunFam" id="2.30.30.140:FF:000107">
    <property type="entry name" value="Six-banded, isoform H"/>
    <property type="match status" value="1"/>
</dbReference>
<evidence type="ECO:0000259" key="3">
    <source>
        <dbReference type="PROSITE" id="PS50812"/>
    </source>
</evidence>
<name>A0A0M3QXM1_DROBS</name>
<evidence type="ECO:0000256" key="1">
    <source>
        <dbReference type="SAM" id="Coils"/>
    </source>
</evidence>
<feature type="region of interest" description="Disordered" evidence="2">
    <location>
        <begin position="361"/>
        <end position="382"/>
    </location>
</feature>
<feature type="compositionally biased region" description="Polar residues" evidence="2">
    <location>
        <begin position="462"/>
        <end position="473"/>
    </location>
</feature>
<feature type="region of interest" description="Disordered" evidence="2">
    <location>
        <begin position="429"/>
        <end position="502"/>
    </location>
</feature>
<dbReference type="InterPro" id="IPR000313">
    <property type="entry name" value="PWWP_dom"/>
</dbReference>
<feature type="compositionally biased region" description="Polar residues" evidence="2">
    <location>
        <begin position="1004"/>
        <end position="1017"/>
    </location>
</feature>
<keyword evidence="1" id="KW-0175">Coiled coil</keyword>
<feature type="coiled-coil region" evidence="1">
    <location>
        <begin position="1148"/>
        <end position="1179"/>
    </location>
</feature>
<dbReference type="SMART" id="SM00293">
    <property type="entry name" value="PWWP"/>
    <property type="match status" value="1"/>
</dbReference>
<dbReference type="SUPFAM" id="SSF54171">
    <property type="entry name" value="DNA-binding domain"/>
    <property type="match status" value="1"/>
</dbReference>
<feature type="region of interest" description="Disordered" evidence="2">
    <location>
        <begin position="1197"/>
        <end position="1230"/>
    </location>
</feature>
<dbReference type="GO" id="GO:0003677">
    <property type="term" value="F:DNA binding"/>
    <property type="evidence" value="ECO:0007669"/>
    <property type="project" value="InterPro"/>
</dbReference>
<dbReference type="OMA" id="KANCRTP"/>
<dbReference type="Pfam" id="PF01429">
    <property type="entry name" value="MBD"/>
    <property type="match status" value="1"/>
</dbReference>
<dbReference type="GO" id="GO:0005634">
    <property type="term" value="C:nucleus"/>
    <property type="evidence" value="ECO:0007669"/>
    <property type="project" value="TreeGrafter"/>
</dbReference>
<accession>A0A0M3QXM1</accession>
<dbReference type="Pfam" id="PF00855">
    <property type="entry name" value="PWWP"/>
    <property type="match status" value="1"/>
</dbReference>
<evidence type="ECO:0000256" key="2">
    <source>
        <dbReference type="SAM" id="MobiDB-lite"/>
    </source>
</evidence>
<dbReference type="OrthoDB" id="641149at2759"/>
<sequence length="1296" mass="139515">MAAASAGQQLQQQQQQHHHQQQQQQQQHKLNIVSNVETVAGVLQVNGLFQQQAKFVTRVATNAAMQQQQQQQQLQQQQQQQQILPAGLVNGNATMLQANNVARLQQQQQQQHRHNTPIFVSPAQLQQQQQQQHVKLRQAQIRLPVKSAATVAATHCMPATIAARQMSQNNQQQQQQFYVKNVAKTNNNNNNNNNNNCNYNLAPGWRRLTNNNEVAYISPTGKTLRSQYQIRDYLLSQGTCKCGLPCPLRPEYFFDFNAESVCLSVCLYKRCDAADAAKYGKRSNNTPALVNTVTSQATAPATVIKPAAATPIATPTPTPAAVLAMQPNFKDDPAGYLQQQTALLQCSLNVSANAKLLPQESIVHSSQPQQQQPQQQQQRQRVRRIAKWELEPTLLQLPVAAPSASPNSLHVDTAAAFARPQKPQITSVTVVPAPQESPVSSSAPEQVGAISTSHESPRHSLPSPTESLDSSKSLPVVASPKLPTQQQQQQLRPPPVISQAHSQAQLRLLRQQCQTLPRQPAPQQQLQSQAQSMQLSRSIVTTTASISRPASTVAQLQSMAHANGGQQLIMTSAGQLLVIPAANNKQQQQQQRAQSQSAGYIVGQPKLLHHQLGQLTHISQANGGNPTQTVLLNTLPNGGYIVQQQAAPAEQQQQQQLLAMPQPAAPLITSPESKRRPRKRKNSISSTPPPPAPQQQQQLSPQQLLLQNGQILQQVNLIGQQLLMPAGLVMGPDATLLQIQNMPTTSLLTPQGSVMLRTPSPQGKPSFISPSTGGQQYLVGANGQLSPIGQIYSTHMGLVMPTAQQGGASFVQASPTATIQIQQQQQPLQQQQQQQQQQQLNLQASYVTETHASRQLTAGSPPDTTTCSPRSPERPPSHRSSGSDMVQYVSSSEPDAAISPQSAGSRQSPSSTDCDPTNNCQSNVFSQPISVYKPAEAKIRRIHVTSQAPTTDNSQLIAQGMRLVNNQQHYSSQSTASTTTSTSSSNNNSSTSSSLSSSQCRPLMQQTSNPNSHNHSSVYTIHNNKVVSIDYQESPASTTEAAAAAATKANKRTRRAPRALARALPANSSAALPPRTFAIGELIWGPARGHPAWPGKIVKMPDGVCTPSQQFDHVWVQWFGGGGRSSSELITVNSLQSLSEGLEAHHKAQKDTRKSRKLNSQLERAIQEAMTELDNISAAAATGTGTAKATAAAAATPIGQQQLQQPTSTNNSNNNSVISRGKRSTATSSVGQALASGANLMLSTSTASTSVNGLFNQQRHKPIRIAPAPAPTLVTAAAGISSGASTPTAELLKLNK</sequence>
<feature type="region of interest" description="Disordered" evidence="2">
    <location>
        <begin position="850"/>
        <end position="925"/>
    </location>
</feature>
<dbReference type="GO" id="GO:0003682">
    <property type="term" value="F:chromatin binding"/>
    <property type="evidence" value="ECO:0007669"/>
    <property type="project" value="TreeGrafter"/>
</dbReference>
<dbReference type="PROSITE" id="PS50982">
    <property type="entry name" value="MBD"/>
    <property type="match status" value="1"/>
</dbReference>
<dbReference type="Gene3D" id="2.30.30.140">
    <property type="match status" value="1"/>
</dbReference>
<feature type="region of interest" description="Disordered" evidence="2">
    <location>
        <begin position="1"/>
        <end position="28"/>
    </location>
</feature>
<dbReference type="PROSITE" id="PS50812">
    <property type="entry name" value="PWWP"/>
    <property type="match status" value="1"/>
</dbReference>
<organism evidence="5 6">
    <name type="scientific">Drosophila busckii</name>
    <name type="common">Fruit fly</name>
    <dbReference type="NCBI Taxonomy" id="30019"/>
    <lineage>
        <taxon>Eukaryota</taxon>
        <taxon>Metazoa</taxon>
        <taxon>Ecdysozoa</taxon>
        <taxon>Arthropoda</taxon>
        <taxon>Hexapoda</taxon>
        <taxon>Insecta</taxon>
        <taxon>Pterygota</taxon>
        <taxon>Neoptera</taxon>
        <taxon>Endopterygota</taxon>
        <taxon>Diptera</taxon>
        <taxon>Brachycera</taxon>
        <taxon>Muscomorpha</taxon>
        <taxon>Ephydroidea</taxon>
        <taxon>Drosophilidae</taxon>
        <taxon>Drosophila</taxon>
    </lineage>
</organism>
<evidence type="ECO:0000313" key="5">
    <source>
        <dbReference type="EMBL" id="ALC46109.1"/>
    </source>
</evidence>
<keyword evidence="6" id="KW-1185">Reference proteome</keyword>
<dbReference type="SUPFAM" id="SSF63748">
    <property type="entry name" value="Tudor/PWWP/MBT"/>
    <property type="match status" value="1"/>
</dbReference>
<feature type="compositionally biased region" description="Low complexity" evidence="2">
    <location>
        <begin position="1197"/>
        <end position="1216"/>
    </location>
</feature>
<proteinExistence type="predicted"/>
<feature type="region of interest" description="Disordered" evidence="2">
    <location>
        <begin position="968"/>
        <end position="1017"/>
    </location>
</feature>
<feature type="compositionally biased region" description="Polar residues" evidence="2">
    <location>
        <begin position="888"/>
        <end position="925"/>
    </location>
</feature>
<gene>
    <name evidence="5" type="ORF">Dbus_chr3Rg859</name>
</gene>
<feature type="compositionally biased region" description="Polar residues" evidence="2">
    <location>
        <begin position="437"/>
        <end position="454"/>
    </location>
</feature>
<feature type="compositionally biased region" description="Low complexity" evidence="2">
    <location>
        <begin position="367"/>
        <end position="379"/>
    </location>
</feature>
<evidence type="ECO:0000313" key="6">
    <source>
        <dbReference type="Proteomes" id="UP000494163"/>
    </source>
</evidence>
<evidence type="ECO:0000259" key="4">
    <source>
        <dbReference type="PROSITE" id="PS50982"/>
    </source>
</evidence>
<dbReference type="EMBL" id="CP012526">
    <property type="protein sequence ID" value="ALC46109.1"/>
    <property type="molecule type" value="Genomic_DNA"/>
</dbReference>
<dbReference type="CDD" id="cd20141">
    <property type="entry name" value="PWWP_MBD5"/>
    <property type="match status" value="1"/>
</dbReference>
<feature type="region of interest" description="Disordered" evidence="2">
    <location>
        <begin position="665"/>
        <end position="700"/>
    </location>
</feature>
<dbReference type="SMART" id="SM00391">
    <property type="entry name" value="MBD"/>
    <property type="match status" value="1"/>
</dbReference>
<feature type="compositionally biased region" description="Low complexity" evidence="2">
    <location>
        <begin position="971"/>
        <end position="998"/>
    </location>
</feature>
<dbReference type="GO" id="GO:0010369">
    <property type="term" value="C:chromocenter"/>
    <property type="evidence" value="ECO:0007669"/>
    <property type="project" value="TreeGrafter"/>
</dbReference>
<protein>
    <submittedName>
        <fullName evidence="5">Sba</fullName>
    </submittedName>
</protein>
<dbReference type="PANTHER" id="PTHR16112">
    <property type="entry name" value="METHYL-CPG BINDING PROTEIN, DROSOPHILA"/>
    <property type="match status" value="1"/>
</dbReference>
<dbReference type="PANTHER" id="PTHR16112:SF16">
    <property type="entry name" value="SIX-BANDED, ISOFORM H"/>
    <property type="match status" value="1"/>
</dbReference>
<dbReference type="InterPro" id="IPR001739">
    <property type="entry name" value="Methyl_CpG_DNA-bd"/>
</dbReference>
<reference evidence="5 6" key="1">
    <citation type="submission" date="2015-08" db="EMBL/GenBank/DDBJ databases">
        <title>Ancestral chromatin configuration constrains chromatin evolution on differentiating sex chromosomes in Drosophila.</title>
        <authorList>
            <person name="Zhou Q."/>
            <person name="Bachtrog D."/>
        </authorList>
    </citation>
    <scope>NUCLEOTIDE SEQUENCE [LARGE SCALE GENOMIC DNA]</scope>
    <source>
        <tissue evidence="5">Whole larvae</tissue>
    </source>
</reference>
<dbReference type="STRING" id="30019.A0A0M3QXM1"/>